<dbReference type="EMBL" id="FNFO01000004">
    <property type="protein sequence ID" value="SDL05465.1"/>
    <property type="molecule type" value="Genomic_DNA"/>
</dbReference>
<protein>
    <submittedName>
        <fullName evidence="3">Opacity protein</fullName>
    </submittedName>
</protein>
<keyword evidence="4" id="KW-1185">Reference proteome</keyword>
<feature type="domain" description="Outer membrane protein beta-barrel" evidence="2">
    <location>
        <begin position="24"/>
        <end position="180"/>
    </location>
</feature>
<dbReference type="Gene3D" id="2.40.160.20">
    <property type="match status" value="1"/>
</dbReference>
<feature type="signal peptide" evidence="1">
    <location>
        <begin position="1"/>
        <end position="24"/>
    </location>
</feature>
<reference evidence="3 4" key="1">
    <citation type="submission" date="2016-10" db="EMBL/GenBank/DDBJ databases">
        <authorList>
            <person name="de Groot N.N."/>
        </authorList>
    </citation>
    <scope>NUCLEOTIDE SEQUENCE [LARGE SCALE GENOMIC DNA]</scope>
    <source>
        <strain evidence="3 4">DSM 25186</strain>
    </source>
</reference>
<evidence type="ECO:0000259" key="2">
    <source>
        <dbReference type="Pfam" id="PF13568"/>
    </source>
</evidence>
<dbReference type="OrthoDB" id="1121752at2"/>
<feature type="chain" id="PRO_5011678568" evidence="1">
    <location>
        <begin position="25"/>
        <end position="202"/>
    </location>
</feature>
<keyword evidence="1" id="KW-0732">Signal</keyword>
<dbReference type="Pfam" id="PF13568">
    <property type="entry name" value="OMP_b-brl_2"/>
    <property type="match status" value="1"/>
</dbReference>
<evidence type="ECO:0000256" key="1">
    <source>
        <dbReference type="SAM" id="SignalP"/>
    </source>
</evidence>
<dbReference type="SUPFAM" id="SSF56925">
    <property type="entry name" value="OMPA-like"/>
    <property type="match status" value="1"/>
</dbReference>
<name>A0A1G9GXZ7_9BACT</name>
<evidence type="ECO:0000313" key="3">
    <source>
        <dbReference type="EMBL" id="SDL05465.1"/>
    </source>
</evidence>
<dbReference type="InterPro" id="IPR011250">
    <property type="entry name" value="OMP/PagP_B-barrel"/>
</dbReference>
<sequence length="202" mass="22361">MKLNIRKIQLFALLFLGLSVAAHAQSRWSAGPKVGVNQATFTNDDTKSWNTGFNGGLFLTYSDIHHLGITGELLYVTKGAEVETGQQDVQINLGYLEAPLLFRYFFGQGGFRPNLFAGPYAAYNLSAKRIDQRTDAETNLEDRVEPLDLGFLVGGGANIRVMDHRWINVDVRYNQGITRVLSDVPDVRNGAFTLNVGYAFGL</sequence>
<dbReference type="AlphaFoldDB" id="A0A1G9GXZ7"/>
<accession>A0A1G9GXZ7</accession>
<organism evidence="3 4">
    <name type="scientific">Catalinimonas alkaloidigena</name>
    <dbReference type="NCBI Taxonomy" id="1075417"/>
    <lineage>
        <taxon>Bacteria</taxon>
        <taxon>Pseudomonadati</taxon>
        <taxon>Bacteroidota</taxon>
        <taxon>Cytophagia</taxon>
        <taxon>Cytophagales</taxon>
        <taxon>Catalimonadaceae</taxon>
        <taxon>Catalinimonas</taxon>
    </lineage>
</organism>
<proteinExistence type="predicted"/>
<evidence type="ECO:0000313" key="4">
    <source>
        <dbReference type="Proteomes" id="UP000198510"/>
    </source>
</evidence>
<gene>
    <name evidence="3" type="ORF">SAMN05421823_104251</name>
</gene>
<dbReference type="InterPro" id="IPR025665">
    <property type="entry name" value="Beta-barrel_OMP_2"/>
</dbReference>
<dbReference type="RefSeq" id="WP_089682198.1">
    <property type="nucleotide sequence ID" value="NZ_FNFO01000004.1"/>
</dbReference>
<dbReference type="Proteomes" id="UP000198510">
    <property type="component" value="Unassembled WGS sequence"/>
</dbReference>
<dbReference type="STRING" id="1075417.SAMN05421823_104251"/>